<dbReference type="InterPro" id="IPR000086">
    <property type="entry name" value="NUDIX_hydrolase_dom"/>
</dbReference>
<feature type="domain" description="Nudix hydrolase" evidence="3">
    <location>
        <begin position="38"/>
        <end position="158"/>
    </location>
</feature>
<evidence type="ECO:0000256" key="2">
    <source>
        <dbReference type="ARBA" id="ARBA00022801"/>
    </source>
</evidence>
<proteinExistence type="predicted"/>
<dbReference type="InterPro" id="IPR015797">
    <property type="entry name" value="NUDIX_hydrolase-like_dom_sf"/>
</dbReference>
<evidence type="ECO:0000313" key="4">
    <source>
        <dbReference type="EMBL" id="CAG9606611.1"/>
    </source>
</evidence>
<protein>
    <recommendedName>
        <fullName evidence="3">Nudix hydrolase domain-containing protein</fullName>
    </recommendedName>
</protein>
<dbReference type="SUPFAM" id="SSF55811">
    <property type="entry name" value="Nudix"/>
    <property type="match status" value="1"/>
</dbReference>
<dbReference type="Pfam" id="PF00293">
    <property type="entry name" value="NUDIX"/>
    <property type="match status" value="1"/>
</dbReference>
<dbReference type="GO" id="GO:0016787">
    <property type="term" value="F:hydrolase activity"/>
    <property type="evidence" value="ECO:0007669"/>
    <property type="project" value="UniProtKB-KW"/>
</dbReference>
<accession>A0A9C7G6G5</accession>
<evidence type="ECO:0000256" key="1">
    <source>
        <dbReference type="ARBA" id="ARBA00001946"/>
    </source>
</evidence>
<dbReference type="Proteomes" id="UP000789845">
    <property type="component" value="Unassembled WGS sequence"/>
</dbReference>
<sequence>MGSRMGRLVPSRVAVYLWKRLPIPKRWRSKIMWYANDRFLVAVLGLIVNEKNEILLLKHTYRSEPWGVPSGWLEYEDPLKGLEREIYEETGLSVSVKNVLNVKYAPNPHRMDVYCVGEFTSGEFKKSAEISQYGFFHLENLPEGLSRYQRGFIVDFLENRIPNR</sequence>
<dbReference type="AlphaFoldDB" id="A0A9C7G6G5"/>
<name>A0A9C7G6G5_9BACI</name>
<dbReference type="EMBL" id="CAKJTG010000002">
    <property type="protein sequence ID" value="CAG9606611.1"/>
    <property type="molecule type" value="Genomic_DNA"/>
</dbReference>
<comment type="caution">
    <text evidence="4">The sequence shown here is derived from an EMBL/GenBank/DDBJ whole genome shotgun (WGS) entry which is preliminary data.</text>
</comment>
<comment type="cofactor">
    <cofactor evidence="1">
        <name>Mg(2+)</name>
        <dbReference type="ChEBI" id="CHEBI:18420"/>
    </cofactor>
</comment>
<dbReference type="RefSeq" id="WP_230494900.1">
    <property type="nucleotide sequence ID" value="NZ_CAKJTG010000002.1"/>
</dbReference>
<keyword evidence="2" id="KW-0378">Hydrolase</keyword>
<evidence type="ECO:0000313" key="5">
    <source>
        <dbReference type="Proteomes" id="UP000789845"/>
    </source>
</evidence>
<keyword evidence="5" id="KW-1185">Reference proteome</keyword>
<dbReference type="PANTHER" id="PTHR43046:SF14">
    <property type="entry name" value="MUTT_NUDIX FAMILY PROTEIN"/>
    <property type="match status" value="1"/>
</dbReference>
<organism evidence="4 5">
    <name type="scientific">Pseudoneobacillus rhizosphaerae</name>
    <dbReference type="NCBI Taxonomy" id="2880968"/>
    <lineage>
        <taxon>Bacteria</taxon>
        <taxon>Bacillati</taxon>
        <taxon>Bacillota</taxon>
        <taxon>Bacilli</taxon>
        <taxon>Bacillales</taxon>
        <taxon>Bacillaceae</taxon>
        <taxon>Pseudoneobacillus</taxon>
    </lineage>
</organism>
<reference evidence="4" key="1">
    <citation type="submission" date="2021-10" db="EMBL/GenBank/DDBJ databases">
        <authorList>
            <person name="Criscuolo A."/>
        </authorList>
    </citation>
    <scope>NUCLEOTIDE SEQUENCE</scope>
    <source>
        <strain evidence="4">CIP111885</strain>
    </source>
</reference>
<dbReference type="PROSITE" id="PS51462">
    <property type="entry name" value="NUDIX"/>
    <property type="match status" value="1"/>
</dbReference>
<gene>
    <name evidence="4" type="ORF">NEOCIP111885_00299</name>
</gene>
<dbReference type="PANTHER" id="PTHR43046">
    <property type="entry name" value="GDP-MANNOSE MANNOSYL HYDROLASE"/>
    <property type="match status" value="1"/>
</dbReference>
<dbReference type="Gene3D" id="3.90.79.10">
    <property type="entry name" value="Nucleoside Triphosphate Pyrophosphohydrolase"/>
    <property type="match status" value="1"/>
</dbReference>
<evidence type="ECO:0000259" key="3">
    <source>
        <dbReference type="PROSITE" id="PS51462"/>
    </source>
</evidence>